<evidence type="ECO:0000313" key="1">
    <source>
        <dbReference type="EMBL" id="MFL9465747.1"/>
    </source>
</evidence>
<dbReference type="EMBL" id="JBFQGM010000018">
    <property type="protein sequence ID" value="MFL9465747.1"/>
    <property type="molecule type" value="Genomic_DNA"/>
</dbReference>
<evidence type="ECO:0008006" key="3">
    <source>
        <dbReference type="Google" id="ProtNLM"/>
    </source>
</evidence>
<proteinExistence type="predicted"/>
<dbReference type="RefSeq" id="WP_167844587.1">
    <property type="nucleotide sequence ID" value="NZ_JBFQGM010000018.1"/>
</dbReference>
<keyword evidence="2" id="KW-1185">Reference proteome</keyword>
<dbReference type="Proteomes" id="UP001628874">
    <property type="component" value="Unassembled WGS sequence"/>
</dbReference>
<sequence length="46" mass="5272">MRVKRRLGRWTRGAFEQFTLLCPAPVPPSDRSCKGAIAFLWLLQVV</sequence>
<evidence type="ECO:0000313" key="2">
    <source>
        <dbReference type="Proteomes" id="UP001628874"/>
    </source>
</evidence>
<comment type="caution">
    <text evidence="1">The sequence shown here is derived from an EMBL/GenBank/DDBJ whole genome shotgun (WGS) entry which is preliminary data.</text>
</comment>
<accession>A0ABW8WXQ7</accession>
<gene>
    <name evidence="1" type="ORF">AB0759_34650</name>
</gene>
<name>A0ABW8WXQ7_9CYAN</name>
<reference evidence="1 2" key="1">
    <citation type="submission" date="2024-07" db="EMBL/GenBank/DDBJ databases">
        <authorList>
            <person name="Tripathy S."/>
        </authorList>
    </citation>
    <scope>NUCLEOTIDE SEQUENCE [LARGE SCALE GENOMIC DNA]</scope>
    <source>
        <strain evidence="1 2">VB-61278_2</strain>
    </source>
</reference>
<protein>
    <recommendedName>
        <fullName evidence="3">Transposase</fullName>
    </recommendedName>
</protein>
<organism evidence="1 2">
    <name type="scientific">Scytonema tolypothrichoides VB-61278_2</name>
    <dbReference type="NCBI Taxonomy" id="3232314"/>
    <lineage>
        <taxon>Bacteria</taxon>
        <taxon>Bacillati</taxon>
        <taxon>Cyanobacteriota</taxon>
        <taxon>Cyanophyceae</taxon>
        <taxon>Nostocales</taxon>
        <taxon>Scytonemataceae</taxon>
        <taxon>Scytonema</taxon>
    </lineage>
</organism>